<evidence type="ECO:0000259" key="15">
    <source>
        <dbReference type="Pfam" id="PF25967"/>
    </source>
</evidence>
<dbReference type="Proteomes" id="UP001177597">
    <property type="component" value="Chromosome"/>
</dbReference>
<feature type="signal peptide" evidence="11">
    <location>
        <begin position="1"/>
        <end position="23"/>
    </location>
</feature>
<evidence type="ECO:0000256" key="8">
    <source>
        <dbReference type="ARBA" id="ARBA00023139"/>
    </source>
</evidence>
<feature type="domain" description="Multidrug resistance protein MdtA-like barrel-sandwich hybrid" evidence="13">
    <location>
        <begin position="64"/>
        <end position="207"/>
    </location>
</feature>
<dbReference type="InterPro" id="IPR006143">
    <property type="entry name" value="RND_pump_MFP"/>
</dbReference>
<keyword evidence="7" id="KW-0472">Membrane</keyword>
<evidence type="ECO:0000256" key="5">
    <source>
        <dbReference type="ARBA" id="ARBA00022519"/>
    </source>
</evidence>
<comment type="similarity">
    <text evidence="2">Belongs to the membrane fusion protein (MFP) (TC 8.A.1) family.</text>
</comment>
<dbReference type="GO" id="GO:0140330">
    <property type="term" value="P:xenobiotic detoxification by transmembrane export across the cell outer membrane"/>
    <property type="evidence" value="ECO:0007669"/>
    <property type="project" value="UniProtKB-ARBA"/>
</dbReference>
<dbReference type="NCBIfam" id="TIGR01730">
    <property type="entry name" value="RND_mfp"/>
    <property type="match status" value="1"/>
</dbReference>
<evidence type="ECO:0000256" key="2">
    <source>
        <dbReference type="ARBA" id="ARBA00009477"/>
    </source>
</evidence>
<evidence type="ECO:0000256" key="10">
    <source>
        <dbReference type="SAM" id="Coils"/>
    </source>
</evidence>
<keyword evidence="8" id="KW-0564">Palmitate</keyword>
<keyword evidence="10" id="KW-0175">Coiled coil</keyword>
<feature type="domain" description="Multidrug resistance protein MdtA-like alpha-helical hairpin" evidence="12">
    <location>
        <begin position="105"/>
        <end position="174"/>
    </location>
</feature>
<comment type="subcellular location">
    <subcellularLocation>
        <location evidence="1">Cell inner membrane</location>
        <topology evidence="1">Lipid-anchor</topology>
    </subcellularLocation>
</comment>
<evidence type="ECO:0000256" key="9">
    <source>
        <dbReference type="ARBA" id="ARBA00023288"/>
    </source>
</evidence>
<evidence type="ECO:0000259" key="13">
    <source>
        <dbReference type="Pfam" id="PF25917"/>
    </source>
</evidence>
<keyword evidence="5" id="KW-0997">Cell inner membrane</keyword>
<dbReference type="PROSITE" id="PS51257">
    <property type="entry name" value="PROKAR_LIPOPROTEIN"/>
    <property type="match status" value="1"/>
</dbReference>
<dbReference type="Pfam" id="PF25876">
    <property type="entry name" value="HH_MFP_RND"/>
    <property type="match status" value="1"/>
</dbReference>
<evidence type="ECO:0000256" key="7">
    <source>
        <dbReference type="ARBA" id="ARBA00023136"/>
    </source>
</evidence>
<dbReference type="Pfam" id="PF25917">
    <property type="entry name" value="BSH_RND"/>
    <property type="match status" value="1"/>
</dbReference>
<dbReference type="InterPro" id="IPR058627">
    <property type="entry name" value="MdtA-like_C"/>
</dbReference>
<keyword evidence="4" id="KW-1003">Cell membrane</keyword>
<feature type="coiled-coil region" evidence="10">
    <location>
        <begin position="143"/>
        <end position="170"/>
    </location>
</feature>
<feature type="chain" id="PRO_5041740792" evidence="11">
    <location>
        <begin position="24"/>
        <end position="387"/>
    </location>
</feature>
<dbReference type="AlphaFoldDB" id="A0AA95K2X7"/>
<dbReference type="Gene3D" id="2.40.50.100">
    <property type="match status" value="1"/>
</dbReference>
<proteinExistence type="inferred from homology"/>
<dbReference type="Gene3D" id="2.40.420.20">
    <property type="match status" value="1"/>
</dbReference>
<dbReference type="GO" id="GO:0022857">
    <property type="term" value="F:transmembrane transporter activity"/>
    <property type="evidence" value="ECO:0007669"/>
    <property type="project" value="InterPro"/>
</dbReference>
<evidence type="ECO:0000313" key="17">
    <source>
        <dbReference type="Proteomes" id="UP001177597"/>
    </source>
</evidence>
<dbReference type="PANTHER" id="PTHR30158">
    <property type="entry name" value="ACRA/E-RELATED COMPONENT OF DRUG EFFLUX TRANSPORTER"/>
    <property type="match status" value="1"/>
</dbReference>
<evidence type="ECO:0000256" key="3">
    <source>
        <dbReference type="ARBA" id="ARBA00022448"/>
    </source>
</evidence>
<dbReference type="InterPro" id="IPR058626">
    <property type="entry name" value="MdtA-like_b-barrel"/>
</dbReference>
<evidence type="ECO:0000256" key="11">
    <source>
        <dbReference type="SAM" id="SignalP"/>
    </source>
</evidence>
<dbReference type="Pfam" id="PF25967">
    <property type="entry name" value="RND-MFP_C"/>
    <property type="match status" value="1"/>
</dbReference>
<dbReference type="GO" id="GO:0005886">
    <property type="term" value="C:plasma membrane"/>
    <property type="evidence" value="ECO:0007669"/>
    <property type="project" value="UniProtKB-SubCell"/>
</dbReference>
<keyword evidence="9" id="KW-0449">Lipoprotein</keyword>
<gene>
    <name evidence="16" type="ORF">QE207_12755</name>
</gene>
<dbReference type="InterPro" id="IPR058625">
    <property type="entry name" value="MdtA-like_BSH"/>
</dbReference>
<dbReference type="FunFam" id="2.40.420.20:FF:000001">
    <property type="entry name" value="Efflux RND transporter periplasmic adaptor subunit"/>
    <property type="match status" value="1"/>
</dbReference>
<organism evidence="16 17">
    <name type="scientific">Arsenophonus nasoniae</name>
    <name type="common">son-killer infecting Nasonia vitripennis</name>
    <dbReference type="NCBI Taxonomy" id="638"/>
    <lineage>
        <taxon>Bacteria</taxon>
        <taxon>Pseudomonadati</taxon>
        <taxon>Pseudomonadota</taxon>
        <taxon>Gammaproteobacteria</taxon>
        <taxon>Enterobacterales</taxon>
        <taxon>Morganellaceae</taxon>
        <taxon>Arsenophonus</taxon>
    </lineage>
</organism>
<evidence type="ECO:0000256" key="4">
    <source>
        <dbReference type="ARBA" id="ARBA00022475"/>
    </source>
</evidence>
<dbReference type="Pfam" id="PF25944">
    <property type="entry name" value="Beta-barrel_RND"/>
    <property type="match status" value="1"/>
</dbReference>
<dbReference type="FunFam" id="1.10.287.470:FF:000002">
    <property type="entry name" value="Efflux RND transporter periplasmic adaptor subunit"/>
    <property type="match status" value="1"/>
</dbReference>
<evidence type="ECO:0000256" key="1">
    <source>
        <dbReference type="ARBA" id="ARBA00004519"/>
    </source>
</evidence>
<dbReference type="EMBL" id="CP123498">
    <property type="protein sequence ID" value="WGL94575.1"/>
    <property type="molecule type" value="Genomic_DNA"/>
</dbReference>
<dbReference type="InterPro" id="IPR058624">
    <property type="entry name" value="MdtA-like_HH"/>
</dbReference>
<reference evidence="16" key="1">
    <citation type="submission" date="2023-04" db="EMBL/GenBank/DDBJ databases">
        <title>Genome dynamics across the evolutionary transition to endosymbiosis.</title>
        <authorList>
            <person name="Siozios S."/>
            <person name="Nadal-Jimenez P."/>
            <person name="Azagi T."/>
            <person name="Sprong H."/>
            <person name="Frost C.L."/>
            <person name="Parratt S.R."/>
            <person name="Taylor G."/>
            <person name="Brettell L."/>
            <person name="Lew K.C."/>
            <person name="Croft L."/>
            <person name="King K.C."/>
            <person name="Brockhurst M.A."/>
            <person name="Hypsa V."/>
            <person name="Novakova E."/>
            <person name="Darby A.C."/>
            <person name="Hurst G.D.D."/>
        </authorList>
    </citation>
    <scope>NUCLEOTIDE SEQUENCE</scope>
    <source>
        <strain evidence="16">AIh</strain>
    </source>
</reference>
<dbReference type="PANTHER" id="PTHR30158:SF3">
    <property type="entry name" value="MULTIDRUG EFFLUX PUMP SUBUNIT ACRA-RELATED"/>
    <property type="match status" value="1"/>
</dbReference>
<dbReference type="Gene3D" id="1.10.287.470">
    <property type="entry name" value="Helix hairpin bin"/>
    <property type="match status" value="1"/>
</dbReference>
<protein>
    <submittedName>
        <fullName evidence="16">Efflux RND transporter periplasmic adaptor subunit</fullName>
    </submittedName>
</protein>
<evidence type="ECO:0000259" key="12">
    <source>
        <dbReference type="Pfam" id="PF25876"/>
    </source>
</evidence>
<evidence type="ECO:0000313" key="16">
    <source>
        <dbReference type="EMBL" id="WGL94575.1"/>
    </source>
</evidence>
<name>A0AA95K2X7_9GAMM</name>
<feature type="domain" description="Multidrug resistance protein MdtA-like C-terminal permuted SH3" evidence="15">
    <location>
        <begin position="304"/>
        <end position="366"/>
    </location>
</feature>
<feature type="domain" description="Multidrug resistance protein MdtA-like beta-barrel" evidence="14">
    <location>
        <begin position="211"/>
        <end position="300"/>
    </location>
</feature>
<evidence type="ECO:0000256" key="6">
    <source>
        <dbReference type="ARBA" id="ARBA00022729"/>
    </source>
</evidence>
<dbReference type="GO" id="GO:0046677">
    <property type="term" value="P:response to antibiotic"/>
    <property type="evidence" value="ECO:0007669"/>
    <property type="project" value="TreeGrafter"/>
</dbReference>
<dbReference type="Gene3D" id="2.40.30.170">
    <property type="match status" value="1"/>
</dbReference>
<keyword evidence="6 11" id="KW-0732">Signal</keyword>
<accession>A0AA95K2X7</accession>
<dbReference type="SUPFAM" id="SSF111369">
    <property type="entry name" value="HlyD-like secretion proteins"/>
    <property type="match status" value="1"/>
</dbReference>
<keyword evidence="3" id="KW-0813">Transport</keyword>
<evidence type="ECO:0000259" key="14">
    <source>
        <dbReference type="Pfam" id="PF25944"/>
    </source>
</evidence>
<dbReference type="RefSeq" id="WP_280628819.1">
    <property type="nucleotide sequence ID" value="NZ_CP123498.1"/>
</dbReference>
<dbReference type="FunFam" id="2.40.30.170:FF:000001">
    <property type="entry name" value="Multidrug resistance efflux transporter MdtE"/>
    <property type="match status" value="1"/>
</dbReference>
<sequence length="387" mass="41634">MQKNRGVLPLVILLLSSCLILTACGDNSQQGNIAPPTPEVGVVTLEVKPLTVTTELPGRTTAFRIAEVRPQVGGIILKRNYTEGSDIEAGTSLYQIDPATYKANYDSAKANLAKAKANAEITRLTVSRYKPLLGTNYISKQEYDTANANYAQALASLKAAEAAVETARINLEYTKVTAPISGRSGKSNVTEGALVSTGQTSALTTIQQLDPIYIDVTQSSDDYLNLKNEIASGNLSKESQQAPVSLKMNNGEVYSQKGILQFSDVTVDESTGSITMRAIFPNPEKKLLPGMFVRAVLEEGVKKNAILVPQQGVSRTPRGEAQVMIVNTNNEVEVRTVITAQAIGNQWLITKGLKAGERVIVIGLQKIKPGMKVIAKETSLNPNTTEK</sequence>